<feature type="transmembrane region" description="Helical" evidence="1">
    <location>
        <begin position="180"/>
        <end position="200"/>
    </location>
</feature>
<keyword evidence="1" id="KW-1133">Transmembrane helix</keyword>
<keyword evidence="3" id="KW-1185">Reference proteome</keyword>
<dbReference type="Proteomes" id="UP000239872">
    <property type="component" value="Unassembled WGS sequence"/>
</dbReference>
<keyword evidence="1" id="KW-0472">Membrane</keyword>
<evidence type="ECO:0000313" key="2">
    <source>
        <dbReference type="EMBL" id="PQJ08768.1"/>
    </source>
</evidence>
<dbReference type="EMBL" id="PPSL01000013">
    <property type="protein sequence ID" value="PQJ08768.1"/>
    <property type="molecule type" value="Genomic_DNA"/>
</dbReference>
<evidence type="ECO:0000256" key="1">
    <source>
        <dbReference type="SAM" id="Phobius"/>
    </source>
</evidence>
<organism evidence="2 3">
    <name type="scientific">Flavipsychrobacter stenotrophus</name>
    <dbReference type="NCBI Taxonomy" id="2077091"/>
    <lineage>
        <taxon>Bacteria</taxon>
        <taxon>Pseudomonadati</taxon>
        <taxon>Bacteroidota</taxon>
        <taxon>Chitinophagia</taxon>
        <taxon>Chitinophagales</taxon>
        <taxon>Chitinophagaceae</taxon>
        <taxon>Flavipsychrobacter</taxon>
    </lineage>
</organism>
<evidence type="ECO:0008006" key="4">
    <source>
        <dbReference type="Google" id="ProtNLM"/>
    </source>
</evidence>
<keyword evidence="1" id="KW-0812">Transmembrane</keyword>
<name>A0A2S7SPX4_9BACT</name>
<reference evidence="2 3" key="1">
    <citation type="submission" date="2018-01" db="EMBL/GenBank/DDBJ databases">
        <title>A novel member of the phylum Bacteroidetes isolated from glacier ice.</title>
        <authorList>
            <person name="Liu Q."/>
            <person name="Xin Y.-H."/>
        </authorList>
    </citation>
    <scope>NUCLEOTIDE SEQUENCE [LARGE SCALE GENOMIC DNA]</scope>
    <source>
        <strain evidence="2 3">RB1R16</strain>
    </source>
</reference>
<gene>
    <name evidence="2" type="ORF">CJD36_022475</name>
</gene>
<sequence length="203" mass="23340">MNHAKKVAASKPKANPQATIENMPKKKLGKSIKYKMAGTAIILFSWIVQNYSFDSWDSKSKDYMESARDFSDMTRSSLLYENLYYVVNGSDDSMMKSALKREYIHQAAMKYVGGLTVSTVNRPLDTEDKQRLIDSLKGLASNVYDFDAFNNYILEADRLIGDTRKEAEEQVKEIKFWRTLFKNVYLLLYLVGTGVLIWGMKHE</sequence>
<proteinExistence type="predicted"/>
<dbReference type="RefSeq" id="WP_105041463.1">
    <property type="nucleotide sequence ID" value="NZ_PPSL01000013.1"/>
</dbReference>
<accession>A0A2S7SPX4</accession>
<comment type="caution">
    <text evidence="2">The sequence shown here is derived from an EMBL/GenBank/DDBJ whole genome shotgun (WGS) entry which is preliminary data.</text>
</comment>
<evidence type="ECO:0000313" key="3">
    <source>
        <dbReference type="Proteomes" id="UP000239872"/>
    </source>
</evidence>
<dbReference type="AlphaFoldDB" id="A0A2S7SPX4"/>
<protein>
    <recommendedName>
        <fullName evidence="4">Chemotaxis methyl-accepting receptor HlyB-like 4HB MCP domain-containing protein</fullName>
    </recommendedName>
</protein>